<sequence>MMKNHHLHVHSGTISEWCYELFDHDKATSNLRLETDWPAILQICDLIRQVGAQADETIILKQLPVKHRTNAIWLVAFVSVVTNATRRLHRSSPRLFGQIYTWSRDCHEPTRRRISRLFG</sequence>
<accession>A0A7R9GTL6</accession>
<proteinExistence type="predicted"/>
<dbReference type="EMBL" id="OC317525">
    <property type="protein sequence ID" value="CAD7397486.1"/>
    <property type="molecule type" value="Genomic_DNA"/>
</dbReference>
<evidence type="ECO:0000313" key="2">
    <source>
        <dbReference type="EMBL" id="CAD7397486.1"/>
    </source>
</evidence>
<dbReference type="SUPFAM" id="SSF48464">
    <property type="entry name" value="ENTH/VHS domain"/>
    <property type="match status" value="1"/>
</dbReference>
<evidence type="ECO:0000259" key="1">
    <source>
        <dbReference type="PROSITE" id="PS50179"/>
    </source>
</evidence>
<dbReference type="Gene3D" id="1.25.40.90">
    <property type="match status" value="1"/>
</dbReference>
<dbReference type="AlphaFoldDB" id="A0A7R9GTL6"/>
<reference evidence="2" key="1">
    <citation type="submission" date="2020-11" db="EMBL/GenBank/DDBJ databases">
        <authorList>
            <person name="Tran Van P."/>
        </authorList>
    </citation>
    <scope>NUCLEOTIDE SEQUENCE</scope>
</reference>
<dbReference type="GO" id="GO:0035091">
    <property type="term" value="F:phosphatidylinositol binding"/>
    <property type="evidence" value="ECO:0007669"/>
    <property type="project" value="InterPro"/>
</dbReference>
<feature type="domain" description="VHS" evidence="1">
    <location>
        <begin position="27"/>
        <end position="89"/>
    </location>
</feature>
<name>A0A7R9GTL6_TIMCR</name>
<dbReference type="GO" id="GO:0043130">
    <property type="term" value="F:ubiquitin binding"/>
    <property type="evidence" value="ECO:0007669"/>
    <property type="project" value="InterPro"/>
</dbReference>
<dbReference type="InterPro" id="IPR002014">
    <property type="entry name" value="VHS_dom"/>
</dbReference>
<gene>
    <name evidence="2" type="ORF">TCEB3V08_LOCUS4105</name>
</gene>
<dbReference type="InterPro" id="IPR008942">
    <property type="entry name" value="ENTH_VHS"/>
</dbReference>
<organism evidence="2">
    <name type="scientific">Timema cristinae</name>
    <name type="common">Walking stick</name>
    <dbReference type="NCBI Taxonomy" id="61476"/>
    <lineage>
        <taxon>Eukaryota</taxon>
        <taxon>Metazoa</taxon>
        <taxon>Ecdysozoa</taxon>
        <taxon>Arthropoda</taxon>
        <taxon>Hexapoda</taxon>
        <taxon>Insecta</taxon>
        <taxon>Pterygota</taxon>
        <taxon>Neoptera</taxon>
        <taxon>Polyneoptera</taxon>
        <taxon>Phasmatodea</taxon>
        <taxon>Timematodea</taxon>
        <taxon>Timematoidea</taxon>
        <taxon>Timematidae</taxon>
        <taxon>Timema</taxon>
    </lineage>
</organism>
<protein>
    <recommendedName>
        <fullName evidence="1">VHS domain-containing protein</fullName>
    </recommendedName>
</protein>
<dbReference type="PROSITE" id="PS50179">
    <property type="entry name" value="VHS"/>
    <property type="match status" value="1"/>
</dbReference>